<keyword evidence="4" id="KW-1185">Reference proteome</keyword>
<reference evidence="3 4" key="1">
    <citation type="submission" date="2019-02" db="EMBL/GenBank/DDBJ databases">
        <title>Deep-cultivation of Planctomycetes and their phenomic and genomic characterization uncovers novel biology.</title>
        <authorList>
            <person name="Wiegand S."/>
            <person name="Jogler M."/>
            <person name="Boedeker C."/>
            <person name="Pinto D."/>
            <person name="Vollmers J."/>
            <person name="Rivas-Marin E."/>
            <person name="Kohn T."/>
            <person name="Peeters S.H."/>
            <person name="Heuer A."/>
            <person name="Rast P."/>
            <person name="Oberbeckmann S."/>
            <person name="Bunk B."/>
            <person name="Jeske O."/>
            <person name="Meyerdierks A."/>
            <person name="Storesund J.E."/>
            <person name="Kallscheuer N."/>
            <person name="Luecker S."/>
            <person name="Lage O.M."/>
            <person name="Pohl T."/>
            <person name="Merkel B.J."/>
            <person name="Hornburger P."/>
            <person name="Mueller R.-W."/>
            <person name="Bruemmer F."/>
            <person name="Labrenz M."/>
            <person name="Spormann A.M."/>
            <person name="Op Den Camp H."/>
            <person name="Overmann J."/>
            <person name="Amann R."/>
            <person name="Jetten M.S.M."/>
            <person name="Mascher T."/>
            <person name="Medema M.H."/>
            <person name="Devos D.P."/>
            <person name="Kaster A.-K."/>
            <person name="Ovreas L."/>
            <person name="Rohde M."/>
            <person name="Galperin M.Y."/>
            <person name="Jogler C."/>
        </authorList>
    </citation>
    <scope>NUCLEOTIDE SEQUENCE [LARGE SCALE GENOMIC DNA]</scope>
    <source>
        <strain evidence="3 4">Pla52n</strain>
    </source>
</reference>
<accession>A0A5C6B5R3</accession>
<sequence length="175" mass="18438" precursor="true">MKLKSVALVLLTALMVVPAFAADDAEKKGKGKGQGGGNVAAALIKKLEVVGLTDEQTEKIKEMGKKLAPEMKELTAAAKLTPELSKKLAAAQKEIREAGQIKGKEVMKAAHEKAGLTAEQSEAMGKLNEARMKFQASVLAMLTDEQKAKLPKTMQRGAAAAKGKGKKKKEAAAAE</sequence>
<feature type="region of interest" description="Disordered" evidence="1">
    <location>
        <begin position="149"/>
        <end position="175"/>
    </location>
</feature>
<dbReference type="Proteomes" id="UP000320176">
    <property type="component" value="Unassembled WGS sequence"/>
</dbReference>
<evidence type="ECO:0000313" key="4">
    <source>
        <dbReference type="Proteomes" id="UP000320176"/>
    </source>
</evidence>
<evidence type="ECO:0000313" key="3">
    <source>
        <dbReference type="EMBL" id="TWU07625.1"/>
    </source>
</evidence>
<feature type="chain" id="PRO_5022813843" description="LTXXQ motif protein" evidence="2">
    <location>
        <begin position="22"/>
        <end position="175"/>
    </location>
</feature>
<protein>
    <recommendedName>
        <fullName evidence="5">LTXXQ motif protein</fullName>
    </recommendedName>
</protein>
<comment type="caution">
    <text evidence="3">The sequence shown here is derived from an EMBL/GenBank/DDBJ whole genome shotgun (WGS) entry which is preliminary data.</text>
</comment>
<dbReference type="AlphaFoldDB" id="A0A5C6B5R3"/>
<evidence type="ECO:0000256" key="1">
    <source>
        <dbReference type="SAM" id="MobiDB-lite"/>
    </source>
</evidence>
<dbReference type="RefSeq" id="WP_146517823.1">
    <property type="nucleotide sequence ID" value="NZ_CP151726.1"/>
</dbReference>
<name>A0A5C6B5R3_9BACT</name>
<dbReference type="OrthoDB" id="283615at2"/>
<evidence type="ECO:0000256" key="2">
    <source>
        <dbReference type="SAM" id="SignalP"/>
    </source>
</evidence>
<gene>
    <name evidence="3" type="ORF">Pla52n_01980</name>
</gene>
<organism evidence="3 4">
    <name type="scientific">Stieleria varia</name>
    <dbReference type="NCBI Taxonomy" id="2528005"/>
    <lineage>
        <taxon>Bacteria</taxon>
        <taxon>Pseudomonadati</taxon>
        <taxon>Planctomycetota</taxon>
        <taxon>Planctomycetia</taxon>
        <taxon>Pirellulales</taxon>
        <taxon>Pirellulaceae</taxon>
        <taxon>Stieleria</taxon>
    </lineage>
</organism>
<evidence type="ECO:0008006" key="5">
    <source>
        <dbReference type="Google" id="ProtNLM"/>
    </source>
</evidence>
<dbReference type="Gene3D" id="1.20.120.1490">
    <property type="match status" value="1"/>
</dbReference>
<proteinExistence type="predicted"/>
<feature type="signal peptide" evidence="2">
    <location>
        <begin position="1"/>
        <end position="21"/>
    </location>
</feature>
<dbReference type="EMBL" id="SJPN01000001">
    <property type="protein sequence ID" value="TWU07625.1"/>
    <property type="molecule type" value="Genomic_DNA"/>
</dbReference>
<keyword evidence="2" id="KW-0732">Signal</keyword>